<accession>A0AAU3I655</accession>
<reference evidence="1" key="1">
    <citation type="submission" date="2022-10" db="EMBL/GenBank/DDBJ databases">
        <title>The complete genomes of actinobacterial strains from the NBC collection.</title>
        <authorList>
            <person name="Joergensen T.S."/>
            <person name="Alvarez Arevalo M."/>
            <person name="Sterndorff E.B."/>
            <person name="Faurdal D."/>
            <person name="Vuksanovic O."/>
            <person name="Mourched A.-S."/>
            <person name="Charusanti P."/>
            <person name="Shaw S."/>
            <person name="Blin K."/>
            <person name="Weber T."/>
        </authorList>
    </citation>
    <scope>NUCLEOTIDE SEQUENCE</scope>
    <source>
        <strain evidence="1">NBC_01393</strain>
    </source>
</reference>
<gene>
    <name evidence="1" type="ORF">OG699_30050</name>
</gene>
<protein>
    <submittedName>
        <fullName evidence="1">Uncharacterized protein</fullName>
    </submittedName>
</protein>
<sequence>MFRTFIETDSLERAGSGTIWGNVWHEMDGLHFPHGGWNDMIVPYVTALAEGVREALSGGKAEVDFFDGPLAVEMLPVGPRIQIVAIVPEGAPGLAPCYTGRADLAGDVVKQGELLLAACEQRGWSLDTDVRRLGLVLGWLREDLPPV</sequence>
<evidence type="ECO:0000313" key="1">
    <source>
        <dbReference type="EMBL" id="WTZ11845.1"/>
    </source>
</evidence>
<name>A0AAU3I655_9ACTN</name>
<proteinExistence type="predicted"/>
<organism evidence="1">
    <name type="scientific">Streptomyces sp. NBC_01393</name>
    <dbReference type="NCBI Taxonomy" id="2903851"/>
    <lineage>
        <taxon>Bacteria</taxon>
        <taxon>Bacillati</taxon>
        <taxon>Actinomycetota</taxon>
        <taxon>Actinomycetes</taxon>
        <taxon>Kitasatosporales</taxon>
        <taxon>Streptomycetaceae</taxon>
        <taxon>Streptomyces</taxon>
    </lineage>
</organism>
<dbReference type="AlphaFoldDB" id="A0AAU3I655"/>
<dbReference type="EMBL" id="CP109546">
    <property type="protein sequence ID" value="WTZ11845.1"/>
    <property type="molecule type" value="Genomic_DNA"/>
</dbReference>